<evidence type="ECO:0000256" key="10">
    <source>
        <dbReference type="ARBA" id="ARBA00023273"/>
    </source>
</evidence>
<dbReference type="OMA" id="DVYDMSY"/>
<dbReference type="Pfam" id="PF09744">
    <property type="entry name" value="RH1"/>
    <property type="match status" value="1"/>
</dbReference>
<evidence type="ECO:0000259" key="13">
    <source>
        <dbReference type="PROSITE" id="PS51776"/>
    </source>
</evidence>
<dbReference type="Proteomes" id="UP000314986">
    <property type="component" value="Unassembled WGS sequence"/>
</dbReference>
<dbReference type="FunFam" id="1.20.58.1770:FF:000003">
    <property type="entry name" value="RILP-like protein 2 isoform X1"/>
    <property type="match status" value="1"/>
</dbReference>
<dbReference type="GeneTree" id="ENSGT00940000160182"/>
<evidence type="ECO:0000256" key="5">
    <source>
        <dbReference type="ARBA" id="ARBA00022490"/>
    </source>
</evidence>
<reference evidence="16" key="1">
    <citation type="journal article" date="2006" name="Science">
        <title>Ancient noncoding elements conserved in the human genome.</title>
        <authorList>
            <person name="Venkatesh B."/>
            <person name="Kirkness E.F."/>
            <person name="Loh Y.H."/>
            <person name="Halpern A.L."/>
            <person name="Lee A.P."/>
            <person name="Johnson J."/>
            <person name="Dandona N."/>
            <person name="Viswanathan L.D."/>
            <person name="Tay A."/>
            <person name="Venter J.C."/>
            <person name="Strausberg R.L."/>
            <person name="Brenner S."/>
        </authorList>
    </citation>
    <scope>NUCLEOTIDE SEQUENCE [LARGE SCALE GENOMIC DNA]</scope>
</reference>
<organism evidence="15 16">
    <name type="scientific">Callorhinchus milii</name>
    <name type="common">Ghost shark</name>
    <dbReference type="NCBI Taxonomy" id="7868"/>
    <lineage>
        <taxon>Eukaryota</taxon>
        <taxon>Metazoa</taxon>
        <taxon>Chordata</taxon>
        <taxon>Craniata</taxon>
        <taxon>Vertebrata</taxon>
        <taxon>Chondrichthyes</taxon>
        <taxon>Holocephali</taxon>
        <taxon>Chimaeriformes</taxon>
        <taxon>Callorhinchidae</taxon>
        <taxon>Callorhinchus</taxon>
    </lineage>
</organism>
<evidence type="ECO:0000256" key="9">
    <source>
        <dbReference type="ARBA" id="ARBA00023212"/>
    </source>
</evidence>
<dbReference type="GO" id="GO:0051959">
    <property type="term" value="F:dynein light intermediate chain binding"/>
    <property type="evidence" value="ECO:0007669"/>
    <property type="project" value="TreeGrafter"/>
</dbReference>
<dbReference type="GO" id="GO:0005829">
    <property type="term" value="C:cytosol"/>
    <property type="evidence" value="ECO:0007669"/>
    <property type="project" value="UniProtKB-SubCell"/>
</dbReference>
<feature type="domain" description="RH1" evidence="13">
    <location>
        <begin position="5"/>
        <end position="97"/>
    </location>
</feature>
<proteinExistence type="predicted"/>
<reference evidence="15" key="4">
    <citation type="submission" date="2025-08" db="UniProtKB">
        <authorList>
            <consortium name="Ensembl"/>
        </authorList>
    </citation>
    <scope>IDENTIFICATION</scope>
</reference>
<feature type="region of interest" description="Disordered" evidence="12">
    <location>
        <begin position="160"/>
        <end position="188"/>
    </location>
</feature>
<dbReference type="PANTHER" id="PTHR21502">
    <property type="entry name" value="ZINC FINGER PROTEIN DZIP1"/>
    <property type="match status" value="1"/>
</dbReference>
<dbReference type="Pfam" id="PF11461">
    <property type="entry name" value="RILP"/>
    <property type="match status" value="1"/>
</dbReference>
<feature type="compositionally biased region" description="Polar residues" evidence="12">
    <location>
        <begin position="164"/>
        <end position="174"/>
    </location>
</feature>
<dbReference type="OrthoDB" id="10069524at2759"/>
<evidence type="ECO:0000256" key="8">
    <source>
        <dbReference type="ARBA" id="ARBA00023069"/>
    </source>
</evidence>
<dbReference type="GO" id="GO:0060271">
    <property type="term" value="P:cilium assembly"/>
    <property type="evidence" value="ECO:0007669"/>
    <property type="project" value="TreeGrafter"/>
</dbReference>
<keyword evidence="6" id="KW-0653">Protein transport</keyword>
<sequence>MEDLEPASAFDKDPFELTAEDVYDISYVIGRELMKVSSPVGCPGVSELQYKIIRVLEMFESLVNKHNLTVEELKMEQANLKAETERLHRELQKASSETRQPEDKASVDLADPNRPRFTLGELREVLQERNELKAKLLVVQEELQYYKNSLVSSKEASVIERENASTASRGSEQTMIKKLFNFKRRNNP</sequence>
<dbReference type="GO" id="GO:0005813">
    <property type="term" value="C:centrosome"/>
    <property type="evidence" value="ECO:0007669"/>
    <property type="project" value="UniProtKB-SubCell"/>
</dbReference>
<dbReference type="GO" id="GO:0046983">
    <property type="term" value="F:protein dimerization activity"/>
    <property type="evidence" value="ECO:0007669"/>
    <property type="project" value="InterPro"/>
</dbReference>
<comment type="subcellular location">
    <subcellularLocation>
        <location evidence="1">Cell projection</location>
        <location evidence="1">Cilium</location>
    </subcellularLocation>
    <subcellularLocation>
        <location evidence="2">Cytoplasm</location>
        <location evidence="2">Cytoskeleton</location>
        <location evidence="2">Microtubule organizing center</location>
        <location evidence="2">Centrosome</location>
    </subcellularLocation>
    <subcellularLocation>
        <location evidence="3">Cytoplasm</location>
        <location evidence="3">Cytosol</location>
    </subcellularLocation>
</comment>
<keyword evidence="16" id="KW-1185">Reference proteome</keyword>
<dbReference type="GO" id="GO:0015031">
    <property type="term" value="P:protein transport"/>
    <property type="evidence" value="ECO:0007669"/>
    <property type="project" value="UniProtKB-KW"/>
</dbReference>
<dbReference type="RefSeq" id="XP_042201212.1">
    <property type="nucleotide sequence ID" value="XM_042345278.1"/>
</dbReference>
<feature type="domain" description="RH2" evidence="14">
    <location>
        <begin position="114"/>
        <end position="179"/>
    </location>
</feature>
<dbReference type="CDD" id="cd14445">
    <property type="entry name" value="RILP-like"/>
    <property type="match status" value="1"/>
</dbReference>
<feature type="region of interest" description="Disordered" evidence="12">
    <location>
        <begin position="84"/>
        <end position="113"/>
    </location>
</feature>
<keyword evidence="8" id="KW-0969">Cilium</keyword>
<evidence type="ECO:0000256" key="4">
    <source>
        <dbReference type="ARBA" id="ARBA00022448"/>
    </source>
</evidence>
<evidence type="ECO:0000256" key="1">
    <source>
        <dbReference type="ARBA" id="ARBA00004138"/>
    </source>
</evidence>
<dbReference type="PROSITE" id="PS51776">
    <property type="entry name" value="RH1"/>
    <property type="match status" value="1"/>
</dbReference>
<dbReference type="STRING" id="7868.ENSCMIP00000035602"/>
<evidence type="ECO:0000313" key="15">
    <source>
        <dbReference type="Ensembl" id="ENSCMIP00000035602.1"/>
    </source>
</evidence>
<keyword evidence="5" id="KW-0963">Cytoplasm</keyword>
<dbReference type="GeneID" id="121851419"/>
<accession>A0A4W3J118</accession>
<dbReference type="InterPro" id="IPR021563">
    <property type="entry name" value="RILP_dimer"/>
</dbReference>
<name>A0A4W3J118_CALMI</name>
<dbReference type="InterPro" id="IPR034744">
    <property type="entry name" value="RH2"/>
</dbReference>
<gene>
    <name evidence="15" type="primary">LOC121851419</name>
</gene>
<keyword evidence="7" id="KW-0175">Coiled coil</keyword>
<evidence type="ECO:0000256" key="2">
    <source>
        <dbReference type="ARBA" id="ARBA00004300"/>
    </source>
</evidence>
<evidence type="ECO:0000256" key="12">
    <source>
        <dbReference type="SAM" id="MobiDB-lite"/>
    </source>
</evidence>
<dbReference type="InterPro" id="IPR051241">
    <property type="entry name" value="DZIP_RILPL"/>
</dbReference>
<evidence type="ECO:0000256" key="6">
    <source>
        <dbReference type="ARBA" id="ARBA00022927"/>
    </source>
</evidence>
<evidence type="ECO:0000256" key="7">
    <source>
        <dbReference type="ARBA" id="ARBA00023054"/>
    </source>
</evidence>
<dbReference type="SUPFAM" id="SSF161256">
    <property type="entry name" value="RILP dimerisation region"/>
    <property type="match status" value="1"/>
</dbReference>
<feature type="compositionally biased region" description="Basic and acidic residues" evidence="12">
    <location>
        <begin position="99"/>
        <end position="113"/>
    </location>
</feature>
<evidence type="ECO:0000256" key="3">
    <source>
        <dbReference type="ARBA" id="ARBA00004514"/>
    </source>
</evidence>
<reference evidence="16" key="3">
    <citation type="journal article" date="2014" name="Nature">
        <title>Elephant shark genome provides unique insights into gnathostome evolution.</title>
        <authorList>
            <consortium name="International Elephant Shark Genome Sequencing Consortium"/>
            <person name="Venkatesh B."/>
            <person name="Lee A.P."/>
            <person name="Ravi V."/>
            <person name="Maurya A.K."/>
            <person name="Lian M.M."/>
            <person name="Swann J.B."/>
            <person name="Ohta Y."/>
            <person name="Flajnik M.F."/>
            <person name="Sutoh Y."/>
            <person name="Kasahara M."/>
            <person name="Hoon S."/>
            <person name="Gangu V."/>
            <person name="Roy S.W."/>
            <person name="Irimia M."/>
            <person name="Korzh V."/>
            <person name="Kondrychyn I."/>
            <person name="Lim Z.W."/>
            <person name="Tay B.H."/>
            <person name="Tohari S."/>
            <person name="Kong K.W."/>
            <person name="Ho S."/>
            <person name="Lorente-Galdos B."/>
            <person name="Quilez J."/>
            <person name="Marques-Bonet T."/>
            <person name="Raney B.J."/>
            <person name="Ingham P.W."/>
            <person name="Tay A."/>
            <person name="Hillier L.W."/>
            <person name="Minx P."/>
            <person name="Boehm T."/>
            <person name="Wilson R.K."/>
            <person name="Brenner S."/>
            <person name="Warren W.C."/>
        </authorList>
    </citation>
    <scope>NUCLEOTIDE SEQUENCE [LARGE SCALE GENOMIC DNA]</scope>
</reference>
<dbReference type="Gene3D" id="6.10.230.10">
    <property type="match status" value="1"/>
</dbReference>
<reference evidence="15" key="5">
    <citation type="submission" date="2025-09" db="UniProtKB">
        <authorList>
            <consortium name="Ensembl"/>
        </authorList>
    </citation>
    <scope>IDENTIFICATION</scope>
</reference>
<dbReference type="Gene3D" id="1.20.58.1770">
    <property type="match status" value="1"/>
</dbReference>
<evidence type="ECO:0000313" key="16">
    <source>
        <dbReference type="Proteomes" id="UP000314986"/>
    </source>
</evidence>
<dbReference type="GO" id="GO:0036064">
    <property type="term" value="C:ciliary basal body"/>
    <property type="evidence" value="ECO:0007669"/>
    <property type="project" value="TreeGrafter"/>
</dbReference>
<dbReference type="PANTHER" id="PTHR21502:SF4">
    <property type="entry name" value="RILP-LIKE PROTEIN HOMOLOG"/>
    <property type="match status" value="1"/>
</dbReference>
<keyword evidence="4" id="KW-0813">Transport</keyword>
<reference evidence="16" key="2">
    <citation type="journal article" date="2007" name="PLoS Biol.">
        <title>Survey sequencing and comparative analysis of the elephant shark (Callorhinchus milii) genome.</title>
        <authorList>
            <person name="Venkatesh B."/>
            <person name="Kirkness E.F."/>
            <person name="Loh Y.H."/>
            <person name="Halpern A.L."/>
            <person name="Lee A.P."/>
            <person name="Johnson J."/>
            <person name="Dandona N."/>
            <person name="Viswanathan L.D."/>
            <person name="Tay A."/>
            <person name="Venter J.C."/>
            <person name="Strausberg R.L."/>
            <person name="Brenner S."/>
        </authorList>
    </citation>
    <scope>NUCLEOTIDE SEQUENCE [LARGE SCALE GENOMIC DNA]</scope>
</reference>
<dbReference type="AlphaFoldDB" id="A0A4W3J118"/>
<dbReference type="InterPro" id="IPR034743">
    <property type="entry name" value="RH1"/>
</dbReference>
<protein>
    <recommendedName>
        <fullName evidence="11">RILP-like protein 2</fullName>
    </recommendedName>
</protein>
<dbReference type="PROSITE" id="PS51777">
    <property type="entry name" value="RH2"/>
    <property type="match status" value="1"/>
</dbReference>
<evidence type="ECO:0000259" key="14">
    <source>
        <dbReference type="PROSITE" id="PS51777"/>
    </source>
</evidence>
<keyword evidence="10" id="KW-0966">Cell projection</keyword>
<dbReference type="KEGG" id="cmk:103190589"/>
<dbReference type="GO" id="GO:0031267">
    <property type="term" value="F:small GTPase binding"/>
    <property type="evidence" value="ECO:0007669"/>
    <property type="project" value="TreeGrafter"/>
</dbReference>
<dbReference type="InParanoid" id="A0A4W3J118"/>
<dbReference type="Ensembl" id="ENSCMIT00000036129.1">
    <property type="protein sequence ID" value="ENSCMIP00000035602.1"/>
    <property type="gene ID" value="ENSCMIG00000015059.1"/>
</dbReference>
<evidence type="ECO:0000256" key="11">
    <source>
        <dbReference type="ARBA" id="ARBA00040819"/>
    </source>
</evidence>
<keyword evidence="9" id="KW-0206">Cytoskeleton</keyword>